<protein>
    <submittedName>
        <fullName evidence="2">Uncharacterized protein</fullName>
    </submittedName>
</protein>
<evidence type="ECO:0000256" key="1">
    <source>
        <dbReference type="SAM" id="MobiDB-lite"/>
    </source>
</evidence>
<dbReference type="AlphaFoldDB" id="A0AAN8NK24"/>
<feature type="compositionally biased region" description="Basic and acidic residues" evidence="1">
    <location>
        <begin position="193"/>
        <end position="207"/>
    </location>
</feature>
<feature type="region of interest" description="Disordered" evidence="1">
    <location>
        <begin position="21"/>
        <end position="52"/>
    </location>
</feature>
<gene>
    <name evidence="2" type="ORF">RUM43_013168</name>
</gene>
<feature type="compositionally biased region" description="Basic and acidic residues" evidence="1">
    <location>
        <begin position="214"/>
        <end position="224"/>
    </location>
</feature>
<organism evidence="2 3">
    <name type="scientific">Polyplax serrata</name>
    <name type="common">Common mouse louse</name>
    <dbReference type="NCBI Taxonomy" id="468196"/>
    <lineage>
        <taxon>Eukaryota</taxon>
        <taxon>Metazoa</taxon>
        <taxon>Ecdysozoa</taxon>
        <taxon>Arthropoda</taxon>
        <taxon>Hexapoda</taxon>
        <taxon>Insecta</taxon>
        <taxon>Pterygota</taxon>
        <taxon>Neoptera</taxon>
        <taxon>Paraneoptera</taxon>
        <taxon>Psocodea</taxon>
        <taxon>Troctomorpha</taxon>
        <taxon>Phthiraptera</taxon>
        <taxon>Anoplura</taxon>
        <taxon>Polyplacidae</taxon>
        <taxon>Polyplax</taxon>
    </lineage>
</organism>
<reference evidence="2 3" key="1">
    <citation type="submission" date="2023-10" db="EMBL/GenBank/DDBJ databases">
        <title>Genomes of two closely related lineages of the louse Polyplax serrata with different host specificities.</title>
        <authorList>
            <person name="Martinu J."/>
            <person name="Tarabai H."/>
            <person name="Stefka J."/>
            <person name="Hypsa V."/>
        </authorList>
    </citation>
    <scope>NUCLEOTIDE SEQUENCE [LARGE SCALE GENOMIC DNA]</scope>
    <source>
        <strain evidence="2">HR10_N</strain>
    </source>
</reference>
<proteinExistence type="predicted"/>
<feature type="region of interest" description="Disordered" evidence="1">
    <location>
        <begin position="121"/>
        <end position="157"/>
    </location>
</feature>
<feature type="compositionally biased region" description="Basic and acidic residues" evidence="1">
    <location>
        <begin position="29"/>
        <end position="52"/>
    </location>
</feature>
<accession>A0AAN8NK24</accession>
<name>A0AAN8NK24_POLSC</name>
<feature type="compositionally biased region" description="Low complexity" evidence="1">
    <location>
        <begin position="78"/>
        <end position="90"/>
    </location>
</feature>
<sequence>MHAKTMGTACKNTNLEASDDEDLEINVDEDSRCGSEIDSTNDRLEKDRDTAEKRCGVKMDRNYSKNNCDLTEYVSDHNSNNTKSLKGSKSLSDDEKHFEKIRRQYKHAEDIIRNYNAENNFTNRMRDSGKTDSNSDDNQSEYEEIGSRSNSPKSYIPNLIRAKSDERSESGSPLETSTASAVLPFSISRLLSREKRHSEEDDRHSDRTTPSPKRSGDDRNRGPEGFEDSALGLYPHPAIVQFTAGGLNASSRMPGFLYNTSAGVIRVPAHRPPLTGALSGPPGASAIPALGSPFPWLAAMDPSFQRSAAAAAFASQVVKERLSGKL</sequence>
<feature type="region of interest" description="Disordered" evidence="1">
    <location>
        <begin position="193"/>
        <end position="230"/>
    </location>
</feature>
<evidence type="ECO:0000313" key="2">
    <source>
        <dbReference type="EMBL" id="KAK6618777.1"/>
    </source>
</evidence>
<comment type="caution">
    <text evidence="2">The sequence shown here is derived from an EMBL/GenBank/DDBJ whole genome shotgun (WGS) entry which is preliminary data.</text>
</comment>
<evidence type="ECO:0000313" key="3">
    <source>
        <dbReference type="Proteomes" id="UP001372834"/>
    </source>
</evidence>
<feature type="compositionally biased region" description="Acidic residues" evidence="1">
    <location>
        <begin position="134"/>
        <end position="144"/>
    </location>
</feature>
<dbReference type="EMBL" id="JAWJWE010000041">
    <property type="protein sequence ID" value="KAK6618777.1"/>
    <property type="molecule type" value="Genomic_DNA"/>
</dbReference>
<dbReference type="Proteomes" id="UP001372834">
    <property type="component" value="Unassembled WGS sequence"/>
</dbReference>
<feature type="region of interest" description="Disordered" evidence="1">
    <location>
        <begin position="72"/>
        <end position="98"/>
    </location>
</feature>